<proteinExistence type="predicted"/>
<evidence type="ECO:0000313" key="2">
    <source>
        <dbReference type="WBParaSite" id="RSKR_0000862700.1"/>
    </source>
</evidence>
<reference evidence="2" key="1">
    <citation type="submission" date="2016-11" db="UniProtKB">
        <authorList>
            <consortium name="WormBaseParasite"/>
        </authorList>
    </citation>
    <scope>IDENTIFICATION</scope>
    <source>
        <strain evidence="2">KR3021</strain>
    </source>
</reference>
<dbReference type="Proteomes" id="UP000095286">
    <property type="component" value="Unplaced"/>
</dbReference>
<sequence>MLSTKNIVVLALVIGNCAIVDAFPYNIYGVVHKNGKRAGGAGFVPVSSANSSEAIEATHFKSIYQQQEGPIGSTDLQSNIKETLQEFDDVANRPTVMASKTCLRTFLLIYNVLFWLSGAALIFIGLWMLLEPKRNYILDLVNFSEDDPLLTFASYTAIVCGIFTCFAGFAACCGAIRAERCMILAFIVFILVLFFAELSIGALAILYREKFTGTRMKVYVANMTHNRYNRDKWVTPLLDTIQFYQQCCGGSGPMDYEYSFWYITNTERGTRSFVPYSCCKQTQTQDGRAWNLQPIDRMCITYPYFSQAFNNSVHTEGCHAKLQKWFNEQSVIFIIVGFSFAAFQIVGLIISVVYWQKLDNYRYIQAHQ</sequence>
<name>A0AC35U8B1_9BILA</name>
<accession>A0AC35U8B1</accession>
<evidence type="ECO:0000313" key="1">
    <source>
        <dbReference type="Proteomes" id="UP000095286"/>
    </source>
</evidence>
<organism evidence="1 2">
    <name type="scientific">Rhabditophanes sp. KR3021</name>
    <dbReference type="NCBI Taxonomy" id="114890"/>
    <lineage>
        <taxon>Eukaryota</taxon>
        <taxon>Metazoa</taxon>
        <taxon>Ecdysozoa</taxon>
        <taxon>Nematoda</taxon>
        <taxon>Chromadorea</taxon>
        <taxon>Rhabditida</taxon>
        <taxon>Tylenchina</taxon>
        <taxon>Panagrolaimomorpha</taxon>
        <taxon>Strongyloidoidea</taxon>
        <taxon>Alloionematidae</taxon>
        <taxon>Rhabditophanes</taxon>
    </lineage>
</organism>
<dbReference type="WBParaSite" id="RSKR_0000862700.1">
    <property type="protein sequence ID" value="RSKR_0000862700.1"/>
    <property type="gene ID" value="RSKR_0000862700"/>
</dbReference>
<protein>
    <submittedName>
        <fullName evidence="2">Tetraspanin</fullName>
    </submittedName>
</protein>